<comment type="similarity">
    <text evidence="1">Belongs to the heparin-binding growth factors family.</text>
</comment>
<organism evidence="4 5">
    <name type="scientific">Ranitomeya imitator</name>
    <name type="common">mimic poison frog</name>
    <dbReference type="NCBI Taxonomy" id="111125"/>
    <lineage>
        <taxon>Eukaryota</taxon>
        <taxon>Metazoa</taxon>
        <taxon>Chordata</taxon>
        <taxon>Craniata</taxon>
        <taxon>Vertebrata</taxon>
        <taxon>Euteleostomi</taxon>
        <taxon>Amphibia</taxon>
        <taxon>Batrachia</taxon>
        <taxon>Anura</taxon>
        <taxon>Neobatrachia</taxon>
        <taxon>Hyloidea</taxon>
        <taxon>Dendrobatidae</taxon>
        <taxon>Dendrobatinae</taxon>
        <taxon>Ranitomeya</taxon>
    </lineage>
</organism>
<dbReference type="InterPro" id="IPR008996">
    <property type="entry name" value="IL1/FGF"/>
</dbReference>
<evidence type="ECO:0000256" key="1">
    <source>
        <dbReference type="ARBA" id="ARBA00007936"/>
    </source>
</evidence>
<evidence type="ECO:0000313" key="5">
    <source>
        <dbReference type="Proteomes" id="UP001176940"/>
    </source>
</evidence>
<feature type="signal peptide" evidence="3">
    <location>
        <begin position="1"/>
        <end position="25"/>
    </location>
</feature>
<evidence type="ECO:0000313" key="4">
    <source>
        <dbReference type="EMBL" id="CAJ0946344.1"/>
    </source>
</evidence>
<evidence type="ECO:0000256" key="3">
    <source>
        <dbReference type="SAM" id="SignalP"/>
    </source>
</evidence>
<dbReference type="PRINTS" id="PR00262">
    <property type="entry name" value="IL1HBGF"/>
</dbReference>
<keyword evidence="5" id="KW-1185">Reference proteome</keyword>
<protein>
    <recommendedName>
        <fullName evidence="6">Fibroblast growth factor 23</fullName>
    </recommendedName>
</protein>
<comment type="caution">
    <text evidence="4">The sequence shown here is derived from an EMBL/GenBank/DDBJ whole genome shotgun (WGS) entry which is preliminary data.</text>
</comment>
<dbReference type="Gene3D" id="2.80.10.50">
    <property type="match status" value="1"/>
</dbReference>
<keyword evidence="3" id="KW-0732">Signal</keyword>
<dbReference type="SMART" id="SM00442">
    <property type="entry name" value="FGF"/>
    <property type="match status" value="1"/>
</dbReference>
<evidence type="ECO:0008006" key="6">
    <source>
        <dbReference type="Google" id="ProtNLM"/>
    </source>
</evidence>
<dbReference type="InterPro" id="IPR002209">
    <property type="entry name" value="Fibroblast_GF_fam"/>
</dbReference>
<feature type="region of interest" description="Disordered" evidence="2">
    <location>
        <begin position="181"/>
        <end position="263"/>
    </location>
</feature>
<dbReference type="Proteomes" id="UP001176940">
    <property type="component" value="Unassembled WGS sequence"/>
</dbReference>
<feature type="compositionally biased region" description="Basic and acidic residues" evidence="2">
    <location>
        <begin position="241"/>
        <end position="251"/>
    </location>
</feature>
<accession>A0ABN9LR40</accession>
<proteinExistence type="inferred from homology"/>
<reference evidence="4" key="1">
    <citation type="submission" date="2023-07" db="EMBL/GenBank/DDBJ databases">
        <authorList>
            <person name="Stuckert A."/>
        </authorList>
    </citation>
    <scope>NUCLEOTIDE SEQUENCE</scope>
</reference>
<evidence type="ECO:0000256" key="2">
    <source>
        <dbReference type="SAM" id="MobiDB-lite"/>
    </source>
</evidence>
<dbReference type="SUPFAM" id="SSF50353">
    <property type="entry name" value="Cytokine"/>
    <property type="match status" value="1"/>
</dbReference>
<name>A0ABN9LR40_9NEOB</name>
<gene>
    <name evidence="4" type="ORF">RIMI_LOCUS11275248</name>
</gene>
<dbReference type="PANTHER" id="PTHR11486">
    <property type="entry name" value="FIBROBLAST GROWTH FACTOR"/>
    <property type="match status" value="1"/>
</dbReference>
<sequence>MSSLRQGDSLALLTFFLTSLKVNVAFPNSSPIINSGWGSPDRLMHLYTATEWNSFHLQINHDGHIDGSPHQTIYSALMIRSESAGKVVITGVKSGRYLCMDRFGNAFGSHYFSYDDCVFKHETLENRHDVYHSPKHNYLLSLRKPKQFFRPGMDLPPYSQFLSMENTIPITRFITPEPVRHTRSADLYPDPLNVSRGKKPTLNYPTPKDAQDVKPSDPQEPLRPNKNEKEDPEDPRGVIITRKENPREYFYKRTSQLSGFNSS</sequence>
<feature type="chain" id="PRO_5046216121" description="Fibroblast growth factor 23" evidence="3">
    <location>
        <begin position="26"/>
        <end position="263"/>
    </location>
</feature>
<feature type="compositionally biased region" description="Polar residues" evidence="2">
    <location>
        <begin position="253"/>
        <end position="263"/>
    </location>
</feature>
<dbReference type="EMBL" id="CAUEEQ010025328">
    <property type="protein sequence ID" value="CAJ0946344.1"/>
    <property type="molecule type" value="Genomic_DNA"/>
</dbReference>
<dbReference type="Pfam" id="PF00167">
    <property type="entry name" value="FGF"/>
    <property type="match status" value="1"/>
</dbReference>